<dbReference type="InterPro" id="IPR009097">
    <property type="entry name" value="Cyclic_Pdiesterase"/>
</dbReference>
<evidence type="ECO:0000313" key="1">
    <source>
        <dbReference type="EMBL" id="KIE41255.1"/>
    </source>
</evidence>
<dbReference type="NCBIfam" id="TIGR01509">
    <property type="entry name" value="HAD-SF-IA-v3"/>
    <property type="match status" value="1"/>
</dbReference>
<keyword evidence="2" id="KW-1185">Reference proteome</keyword>
<accession>A0A0C1U076</accession>
<proteinExistence type="predicted"/>
<dbReference type="PANTHER" id="PTHR43611">
    <property type="entry name" value="ALPHA-D-GLUCOSE 1-PHOSPHATE PHOSPHATASE"/>
    <property type="match status" value="1"/>
</dbReference>
<dbReference type="SFLD" id="SFLDS00003">
    <property type="entry name" value="Haloacid_Dehalogenase"/>
    <property type="match status" value="1"/>
</dbReference>
<dbReference type="GO" id="GO:0016787">
    <property type="term" value="F:hydrolase activity"/>
    <property type="evidence" value="ECO:0007669"/>
    <property type="project" value="UniProtKB-KW"/>
</dbReference>
<dbReference type="Gene3D" id="3.90.1140.10">
    <property type="entry name" value="Cyclic phosphodiesterase"/>
    <property type="match status" value="1"/>
</dbReference>
<dbReference type="Pfam" id="PF00702">
    <property type="entry name" value="Hydrolase"/>
    <property type="match status" value="1"/>
</dbReference>
<dbReference type="SUPFAM" id="SSF56784">
    <property type="entry name" value="HAD-like"/>
    <property type="match status" value="1"/>
</dbReference>
<dbReference type="PRINTS" id="PR00413">
    <property type="entry name" value="HADHALOGNASE"/>
</dbReference>
<dbReference type="PANTHER" id="PTHR43611:SF3">
    <property type="entry name" value="FLAVIN MONONUCLEOTIDE HYDROLASE 1, CHLOROPLATIC"/>
    <property type="match status" value="1"/>
</dbReference>
<organism evidence="1 2">
    <name type="scientific">Geobacter soli</name>
    <dbReference type="NCBI Taxonomy" id="1510391"/>
    <lineage>
        <taxon>Bacteria</taxon>
        <taxon>Pseudomonadati</taxon>
        <taxon>Thermodesulfobacteriota</taxon>
        <taxon>Desulfuromonadia</taxon>
        <taxon>Geobacterales</taxon>
        <taxon>Geobacteraceae</taxon>
        <taxon>Geobacter</taxon>
    </lineage>
</organism>
<dbReference type="AlphaFoldDB" id="A0A0C1U076"/>
<dbReference type="Pfam" id="PF13563">
    <property type="entry name" value="2_5_RNA_ligase2"/>
    <property type="match status" value="1"/>
</dbReference>
<dbReference type="InterPro" id="IPR023214">
    <property type="entry name" value="HAD_sf"/>
</dbReference>
<keyword evidence="1" id="KW-0378">Hydrolase</keyword>
<dbReference type="EMBL" id="JXBL01000001">
    <property type="protein sequence ID" value="KIE41255.1"/>
    <property type="molecule type" value="Genomic_DNA"/>
</dbReference>
<dbReference type="RefSeq" id="WP_039642850.1">
    <property type="nucleotide sequence ID" value="NZ_JXBL01000001.1"/>
</dbReference>
<gene>
    <name evidence="1" type="ORF">SE37_00685</name>
</gene>
<evidence type="ECO:0000313" key="2">
    <source>
        <dbReference type="Proteomes" id="UP000031433"/>
    </source>
</evidence>
<protein>
    <submittedName>
        <fullName evidence="1">Hydrolase</fullName>
    </submittedName>
</protein>
<name>A0A0C1U076_9BACT</name>
<dbReference type="InterPro" id="IPR006439">
    <property type="entry name" value="HAD-SF_hydro_IA"/>
</dbReference>
<reference evidence="1 2" key="1">
    <citation type="submission" date="2015-01" db="EMBL/GenBank/DDBJ databases">
        <title>Genome sequence of the anaerobic bacterium Geobacter soli GSS01, a dissimilatory Fe(III) reducer from soil.</title>
        <authorList>
            <person name="Yang G."/>
            <person name="Zhou S."/>
        </authorList>
    </citation>
    <scope>NUCLEOTIDE SEQUENCE [LARGE SCALE GENOMIC DNA]</scope>
    <source>
        <strain evidence="1 2">GSS01</strain>
    </source>
</reference>
<dbReference type="SUPFAM" id="SSF55144">
    <property type="entry name" value="LigT-like"/>
    <property type="match status" value="1"/>
</dbReference>
<dbReference type="Gene3D" id="3.40.50.1000">
    <property type="entry name" value="HAD superfamily/HAD-like"/>
    <property type="match status" value="1"/>
</dbReference>
<sequence>MSTEPRRFSVFLVPAAGDRRWADGVIHELADRYDTLPFEPHVTVYGGAFSNDAELEPVRRALADAAAGTGPITLLVAGLGVTEEYFRSLFVSFGEDPALRRLHEAVKGAVAQDSGYLLVPHLSLFYADLPLAAKETAARTVALDRQEMRFDQVKIVVPDPVTGWSDARRWQTLFRLRLGAPAEKVTTVIFDYGGVLAEEGFREGLFELARRQGLDPIAVHGAGMEAVYASGYVLGTGSQSAFWQSLRERTGLRGSDRELSNLILDRFVLRPRMMETVRALREKGYRTAILSDQTDWLDWLDRRDGFFREFDRIFNSYRLGKGKRDPSVFDDVARELGIAPGEALFVDDMLANVVRAESRGMRGILFEDEPRFERDLKRYTEV</sequence>
<dbReference type="SFLD" id="SFLDG01129">
    <property type="entry name" value="C1.5:_HAD__Beta-PGM__Phosphata"/>
    <property type="match status" value="1"/>
</dbReference>
<dbReference type="InterPro" id="IPR036412">
    <property type="entry name" value="HAD-like_sf"/>
</dbReference>
<comment type="caution">
    <text evidence="1">The sequence shown here is derived from an EMBL/GenBank/DDBJ whole genome shotgun (WGS) entry which is preliminary data.</text>
</comment>
<dbReference type="CDD" id="cd02603">
    <property type="entry name" value="HAD_sEH-N_like"/>
    <property type="match status" value="1"/>
</dbReference>
<dbReference type="Proteomes" id="UP000031433">
    <property type="component" value="Unassembled WGS sequence"/>
</dbReference>